<name>A0A3M7H863_HORWE</name>
<accession>A0A3M7H863</accession>
<dbReference type="InterPro" id="IPR013126">
    <property type="entry name" value="Hsp_70_fam"/>
</dbReference>
<dbReference type="GO" id="GO:0140662">
    <property type="term" value="F:ATP-dependent protein folding chaperone"/>
    <property type="evidence" value="ECO:0007669"/>
    <property type="project" value="InterPro"/>
</dbReference>
<comment type="caution">
    <text evidence="3">The sequence shown here is derived from an EMBL/GenBank/DDBJ whole genome shotgun (WGS) entry which is preliminary data.</text>
</comment>
<dbReference type="CDD" id="cd10170">
    <property type="entry name" value="ASKHA_NBD_HSP70"/>
    <property type="match status" value="1"/>
</dbReference>
<evidence type="ECO:0000256" key="1">
    <source>
        <dbReference type="ARBA" id="ARBA00022741"/>
    </source>
</evidence>
<evidence type="ECO:0000313" key="3">
    <source>
        <dbReference type="EMBL" id="RMZ09539.1"/>
    </source>
</evidence>
<dbReference type="VEuPathDB" id="FungiDB:BTJ68_11286"/>
<sequence length="583" mass="64678">MAPKLTPTDRLVVGIDFGTTFSGVAAAYSANPEAPDEINIIKSWPGGNNVTSDKVPSEIAYGEVAQSPIQKKPFEDPFDFNPFSTDLDTSQLEAGTTESGGTMRWGYQIRSDEQRLRCLKLLLDPAQPLPAYVSLDDIQQQLTATQKNVGTAVAEYPTSLFDHTKEVLNRRYGEFFVATTKLQVVLTVPAVWSDKAQDATVKAAEAAGMGSDIMVISEPEAAAVYALQAIQPNNLKIGHNFVVVDAGGGTVDLITYSITQLTPLRLEEVVRGSGGCCGAAFLNVRFEDFIRQKLGSRVFQQLRTKKPRSLLVALKYFEDYVKRTFDPQQDDMFNVPFPGVEDNIEAGVDSVIAVVIRLVDSQMRSVRAMGKSVNALMLVGGFGQSEYLLKSLRSRFNVEIMQPVNAWTAVVRGAVLRGLEGQELVISRKARRHYGVKMKTPFNSSIHPDKVKYWDPLEESLWATNQMTWYIKKGETVSSDESVLFPFYRCFNSGESRIALDNLIVCEDDVAPTYASNKTRTACELMVDLNDVPECFWKSAYNSRGIRYQRLSYHLGMQITSGGIHFDFRVDGVVYGEVTASFD</sequence>
<dbReference type="Pfam" id="PF00012">
    <property type="entry name" value="HSP70"/>
    <property type="match status" value="1"/>
</dbReference>
<dbReference type="GO" id="GO:0005524">
    <property type="term" value="F:ATP binding"/>
    <property type="evidence" value="ECO:0007669"/>
    <property type="project" value="UniProtKB-KW"/>
</dbReference>
<dbReference type="Gene3D" id="3.30.420.40">
    <property type="match status" value="1"/>
</dbReference>
<gene>
    <name evidence="3" type="ORF">D0864_01494</name>
</gene>
<evidence type="ECO:0008006" key="5">
    <source>
        <dbReference type="Google" id="ProtNLM"/>
    </source>
</evidence>
<evidence type="ECO:0000313" key="4">
    <source>
        <dbReference type="Proteomes" id="UP000269539"/>
    </source>
</evidence>
<keyword evidence="2" id="KW-0067">ATP-binding</keyword>
<dbReference type="AlphaFoldDB" id="A0A3M7H863"/>
<dbReference type="Proteomes" id="UP000269539">
    <property type="component" value="Unassembled WGS sequence"/>
</dbReference>
<keyword evidence="1" id="KW-0547">Nucleotide-binding</keyword>
<organism evidence="3 4">
    <name type="scientific">Hortaea werneckii</name>
    <name type="common">Black yeast</name>
    <name type="synonym">Cladosporium werneckii</name>
    <dbReference type="NCBI Taxonomy" id="91943"/>
    <lineage>
        <taxon>Eukaryota</taxon>
        <taxon>Fungi</taxon>
        <taxon>Dikarya</taxon>
        <taxon>Ascomycota</taxon>
        <taxon>Pezizomycotina</taxon>
        <taxon>Dothideomycetes</taxon>
        <taxon>Dothideomycetidae</taxon>
        <taxon>Mycosphaerellales</taxon>
        <taxon>Teratosphaeriaceae</taxon>
        <taxon>Hortaea</taxon>
    </lineage>
</organism>
<evidence type="ECO:0000256" key="2">
    <source>
        <dbReference type="ARBA" id="ARBA00022840"/>
    </source>
</evidence>
<dbReference type="EMBL" id="QWIO01000092">
    <property type="protein sequence ID" value="RMZ09539.1"/>
    <property type="molecule type" value="Genomic_DNA"/>
</dbReference>
<dbReference type="SUPFAM" id="SSF53067">
    <property type="entry name" value="Actin-like ATPase domain"/>
    <property type="match status" value="2"/>
</dbReference>
<proteinExistence type="predicted"/>
<protein>
    <recommendedName>
        <fullName evidence="5">Actin-like ATPase domain-containing protein</fullName>
    </recommendedName>
</protein>
<dbReference type="PANTHER" id="PTHR14187:SF82">
    <property type="entry name" value="FAMILY CHAPERONE, PUTATIVE (AFU_ORTHOLOGUE AFUA_7G08575)-RELATED"/>
    <property type="match status" value="1"/>
</dbReference>
<reference evidence="3 4" key="1">
    <citation type="journal article" date="2018" name="BMC Genomics">
        <title>Genomic evidence for intraspecific hybridization in a clonal and extremely halotolerant yeast.</title>
        <authorList>
            <person name="Gostincar C."/>
            <person name="Stajich J.E."/>
            <person name="Zupancic J."/>
            <person name="Zalar P."/>
            <person name="Gunde-Cimerman N."/>
        </authorList>
    </citation>
    <scope>NUCLEOTIDE SEQUENCE [LARGE SCALE GENOMIC DNA]</scope>
    <source>
        <strain evidence="3 4">EXF-10513</strain>
    </source>
</reference>
<dbReference type="PANTHER" id="PTHR14187">
    <property type="entry name" value="ALPHA KINASE/ELONGATION FACTOR 2 KINASE"/>
    <property type="match status" value="1"/>
</dbReference>
<dbReference type="InterPro" id="IPR043129">
    <property type="entry name" value="ATPase_NBD"/>
</dbReference>